<gene>
    <name evidence="1" type="ORF">OVA965_LOCUS30888</name>
    <name evidence="2" type="ORF">TMI583_LOCUS31700</name>
</gene>
<dbReference type="EMBL" id="CAJOBA010044412">
    <property type="protein sequence ID" value="CAF4163486.1"/>
    <property type="molecule type" value="Genomic_DNA"/>
</dbReference>
<dbReference type="AlphaFoldDB" id="A0A8S2EYY7"/>
<reference evidence="1" key="1">
    <citation type="submission" date="2021-02" db="EMBL/GenBank/DDBJ databases">
        <authorList>
            <person name="Nowell W R."/>
        </authorList>
    </citation>
    <scope>NUCLEOTIDE SEQUENCE</scope>
</reference>
<comment type="caution">
    <text evidence="1">The sequence shown here is derived from an EMBL/GenBank/DDBJ whole genome shotgun (WGS) entry which is preliminary data.</text>
</comment>
<dbReference type="Proteomes" id="UP000682733">
    <property type="component" value="Unassembled WGS sequence"/>
</dbReference>
<accession>A0A8S2EYY7</accession>
<evidence type="ECO:0000313" key="2">
    <source>
        <dbReference type="EMBL" id="CAF4163486.1"/>
    </source>
</evidence>
<evidence type="ECO:0000313" key="3">
    <source>
        <dbReference type="Proteomes" id="UP000677228"/>
    </source>
</evidence>
<proteinExistence type="predicted"/>
<feature type="non-terminal residue" evidence="1">
    <location>
        <position position="1"/>
    </location>
</feature>
<dbReference type="EMBL" id="CAJNOK010022773">
    <property type="protein sequence ID" value="CAF1353062.1"/>
    <property type="molecule type" value="Genomic_DNA"/>
</dbReference>
<name>A0A8S2EYY7_9BILA</name>
<organism evidence="1 3">
    <name type="scientific">Didymodactylos carnosus</name>
    <dbReference type="NCBI Taxonomy" id="1234261"/>
    <lineage>
        <taxon>Eukaryota</taxon>
        <taxon>Metazoa</taxon>
        <taxon>Spiralia</taxon>
        <taxon>Gnathifera</taxon>
        <taxon>Rotifera</taxon>
        <taxon>Eurotatoria</taxon>
        <taxon>Bdelloidea</taxon>
        <taxon>Philodinida</taxon>
        <taxon>Philodinidae</taxon>
        <taxon>Didymodactylos</taxon>
    </lineage>
</organism>
<sequence>PDNCDELHQPNSQQPQEAESTKMAQFAQNVMINEQEMFIVVINRKIPLQHLNLIVNIDQFLDKCIKTKFDDICNILELTYHVKYEPGLIQTIPNLIKREGKIFDLFTCENINETISKYSNNPRFLTQASKHDTDSAELKNQILLERRVFENTWLIYGTALFTFFSSTKSHLEIPLNISNREDDDFYGNEEVFQIDDDAEDSWSSFS</sequence>
<protein>
    <submittedName>
        <fullName evidence="1">Uncharacterized protein</fullName>
    </submittedName>
</protein>
<dbReference type="Proteomes" id="UP000677228">
    <property type="component" value="Unassembled WGS sequence"/>
</dbReference>
<evidence type="ECO:0000313" key="1">
    <source>
        <dbReference type="EMBL" id="CAF1353062.1"/>
    </source>
</evidence>